<dbReference type="AlphaFoldDB" id="A0A4Z2ET42"/>
<evidence type="ECO:0000313" key="2">
    <source>
        <dbReference type="Proteomes" id="UP000314294"/>
    </source>
</evidence>
<evidence type="ECO:0000313" key="1">
    <source>
        <dbReference type="EMBL" id="TNN31462.1"/>
    </source>
</evidence>
<dbReference type="EMBL" id="SRLO01003446">
    <property type="protein sequence ID" value="TNN31462.1"/>
    <property type="molecule type" value="Genomic_DNA"/>
</dbReference>
<keyword evidence="2" id="KW-1185">Reference proteome</keyword>
<proteinExistence type="predicted"/>
<dbReference type="Proteomes" id="UP000314294">
    <property type="component" value="Unassembled WGS sequence"/>
</dbReference>
<comment type="caution">
    <text evidence="1">The sequence shown here is derived from an EMBL/GenBank/DDBJ whole genome shotgun (WGS) entry which is preliminary data.</text>
</comment>
<name>A0A4Z2ET42_9TELE</name>
<organism evidence="1 2">
    <name type="scientific">Liparis tanakae</name>
    <name type="common">Tanaka's snailfish</name>
    <dbReference type="NCBI Taxonomy" id="230148"/>
    <lineage>
        <taxon>Eukaryota</taxon>
        <taxon>Metazoa</taxon>
        <taxon>Chordata</taxon>
        <taxon>Craniata</taxon>
        <taxon>Vertebrata</taxon>
        <taxon>Euteleostomi</taxon>
        <taxon>Actinopterygii</taxon>
        <taxon>Neopterygii</taxon>
        <taxon>Teleostei</taxon>
        <taxon>Neoteleostei</taxon>
        <taxon>Acanthomorphata</taxon>
        <taxon>Eupercaria</taxon>
        <taxon>Perciformes</taxon>
        <taxon>Cottioidei</taxon>
        <taxon>Cottales</taxon>
        <taxon>Liparidae</taxon>
        <taxon>Liparis</taxon>
    </lineage>
</organism>
<protein>
    <submittedName>
        <fullName evidence="1">Uncharacterized protein</fullName>
    </submittedName>
</protein>
<gene>
    <name evidence="1" type="ORF">EYF80_058386</name>
</gene>
<reference evidence="1 2" key="1">
    <citation type="submission" date="2019-03" db="EMBL/GenBank/DDBJ databases">
        <title>First draft genome of Liparis tanakae, snailfish: a comprehensive survey of snailfish specific genes.</title>
        <authorList>
            <person name="Kim W."/>
            <person name="Song I."/>
            <person name="Jeong J.-H."/>
            <person name="Kim D."/>
            <person name="Kim S."/>
            <person name="Ryu S."/>
            <person name="Song J.Y."/>
            <person name="Lee S.K."/>
        </authorList>
    </citation>
    <scope>NUCLEOTIDE SEQUENCE [LARGE SCALE GENOMIC DNA]</scope>
    <source>
        <tissue evidence="1">Muscle</tissue>
    </source>
</reference>
<sequence length="70" mass="7581">MLGKTRGTVYYYTCVIRVPAVFFSAAHPPPEDPACAALPTRTAPTSSGAGYYQMKAFVGQESANEMMFLL</sequence>
<accession>A0A4Z2ET42</accession>